<evidence type="ECO:0000313" key="3">
    <source>
        <dbReference type="Proteomes" id="UP001244011"/>
    </source>
</evidence>
<dbReference type="InterPro" id="IPR029058">
    <property type="entry name" value="AB_hydrolase_fold"/>
</dbReference>
<protein>
    <submittedName>
        <fullName evidence="2">Alpha/beta hydrolase fold-domain-containing protein</fullName>
    </submittedName>
</protein>
<evidence type="ECO:0000259" key="1">
    <source>
        <dbReference type="Pfam" id="PF07859"/>
    </source>
</evidence>
<accession>A0AAJ0C4K9</accession>
<evidence type="ECO:0000313" key="2">
    <source>
        <dbReference type="EMBL" id="KAK1768592.1"/>
    </source>
</evidence>
<gene>
    <name evidence="2" type="ORF">QBC33DRAFT_535490</name>
</gene>
<sequence>MGFLKAKTDYVQRGDAAFKPGPKYGHLSEPHPQAASIFSPMEEGMLAVWNSDMSMAELKELFRTAPPALPEGCPEPGRDVAITYEKVRVRDGAEVEVKIWKSTTPRKNSALVLRMHGGGWTVGAHESEEAENRYLGALPNVVVVSVDYRMAPEFPFPYALNDSFDALKWCKLNASLLGINTEKIIVAGCSAGGNLAATVAIMARDEGVTGIVGQVLSIPVMCHPKFFDRVPNKDEHELLSYTQNFDVPLVDALRMEFFWDCYVGADVRPDVLHSPLLSTNLRNLPPAVVLVAGMDPLRDEGIAYAHALRAAGVTADVHTYKGLPHGFYCAVGLPETAEYMKRVVDFVQKCAARDSRL</sequence>
<comment type="caution">
    <text evidence="2">The sequence shown here is derived from an EMBL/GenBank/DDBJ whole genome shotgun (WGS) entry which is preliminary data.</text>
</comment>
<dbReference type="GeneID" id="85310818"/>
<dbReference type="Pfam" id="PF07859">
    <property type="entry name" value="Abhydrolase_3"/>
    <property type="match status" value="1"/>
</dbReference>
<dbReference type="PANTHER" id="PTHR23025:SF3">
    <property type="entry name" value="HORMONE-SENSITIVE LIPASE"/>
    <property type="match status" value="1"/>
</dbReference>
<dbReference type="Proteomes" id="UP001244011">
    <property type="component" value="Unassembled WGS sequence"/>
</dbReference>
<dbReference type="GO" id="GO:0005829">
    <property type="term" value="C:cytosol"/>
    <property type="evidence" value="ECO:0007669"/>
    <property type="project" value="TreeGrafter"/>
</dbReference>
<dbReference type="PANTHER" id="PTHR23025">
    <property type="entry name" value="TRIACYLGLYCEROL LIPASE"/>
    <property type="match status" value="1"/>
</dbReference>
<dbReference type="RefSeq" id="XP_060284805.1">
    <property type="nucleotide sequence ID" value="XM_060427631.1"/>
</dbReference>
<name>A0AAJ0C4K9_9PEZI</name>
<dbReference type="InterPro" id="IPR013094">
    <property type="entry name" value="AB_hydrolase_3"/>
</dbReference>
<dbReference type="GO" id="GO:0019433">
    <property type="term" value="P:triglyceride catabolic process"/>
    <property type="evidence" value="ECO:0007669"/>
    <property type="project" value="TreeGrafter"/>
</dbReference>
<dbReference type="Gene3D" id="3.40.50.1820">
    <property type="entry name" value="alpha/beta hydrolase"/>
    <property type="match status" value="1"/>
</dbReference>
<dbReference type="EMBL" id="MU839005">
    <property type="protein sequence ID" value="KAK1768592.1"/>
    <property type="molecule type" value="Genomic_DNA"/>
</dbReference>
<keyword evidence="3" id="KW-1185">Reference proteome</keyword>
<dbReference type="GO" id="GO:0004806">
    <property type="term" value="F:triacylglycerol lipase activity"/>
    <property type="evidence" value="ECO:0007669"/>
    <property type="project" value="TreeGrafter"/>
</dbReference>
<dbReference type="AlphaFoldDB" id="A0AAJ0C4K9"/>
<reference evidence="2" key="1">
    <citation type="submission" date="2023-06" db="EMBL/GenBank/DDBJ databases">
        <title>Genome-scale phylogeny and comparative genomics of the fungal order Sordariales.</title>
        <authorList>
            <consortium name="Lawrence Berkeley National Laboratory"/>
            <person name="Hensen N."/>
            <person name="Bonometti L."/>
            <person name="Westerberg I."/>
            <person name="Brannstrom I.O."/>
            <person name="Guillou S."/>
            <person name="Cros-Aarteil S."/>
            <person name="Calhoun S."/>
            <person name="Haridas S."/>
            <person name="Kuo A."/>
            <person name="Mondo S."/>
            <person name="Pangilinan J."/>
            <person name="Riley R."/>
            <person name="Labutti K."/>
            <person name="Andreopoulos B."/>
            <person name="Lipzen A."/>
            <person name="Chen C."/>
            <person name="Yanf M."/>
            <person name="Daum C."/>
            <person name="Ng V."/>
            <person name="Clum A."/>
            <person name="Steindorff A."/>
            <person name="Ohm R."/>
            <person name="Martin F."/>
            <person name="Silar P."/>
            <person name="Natvig D."/>
            <person name="Lalanne C."/>
            <person name="Gautier V."/>
            <person name="Ament-Velasquez S.L."/>
            <person name="Kruys A."/>
            <person name="Hutchinson M.I."/>
            <person name="Powell A.J."/>
            <person name="Barry K."/>
            <person name="Miller A.N."/>
            <person name="Grigoriev I.V."/>
            <person name="Debuchy R."/>
            <person name="Gladieux P."/>
            <person name="Thoren M.H."/>
            <person name="Johannesson H."/>
        </authorList>
    </citation>
    <scope>NUCLEOTIDE SEQUENCE</scope>
    <source>
        <strain evidence="2">8032-3</strain>
    </source>
</reference>
<keyword evidence="2" id="KW-0378">Hydrolase</keyword>
<proteinExistence type="predicted"/>
<dbReference type="GO" id="GO:0004771">
    <property type="term" value="F:sterol ester esterase activity"/>
    <property type="evidence" value="ECO:0007669"/>
    <property type="project" value="TreeGrafter"/>
</dbReference>
<dbReference type="SUPFAM" id="SSF53474">
    <property type="entry name" value="alpha/beta-Hydrolases"/>
    <property type="match status" value="1"/>
</dbReference>
<organism evidence="2 3">
    <name type="scientific">Phialemonium atrogriseum</name>
    <dbReference type="NCBI Taxonomy" id="1093897"/>
    <lineage>
        <taxon>Eukaryota</taxon>
        <taxon>Fungi</taxon>
        <taxon>Dikarya</taxon>
        <taxon>Ascomycota</taxon>
        <taxon>Pezizomycotina</taxon>
        <taxon>Sordariomycetes</taxon>
        <taxon>Sordariomycetidae</taxon>
        <taxon>Cephalothecales</taxon>
        <taxon>Cephalothecaceae</taxon>
        <taxon>Phialemonium</taxon>
    </lineage>
</organism>
<feature type="domain" description="Alpha/beta hydrolase fold-3" evidence="1">
    <location>
        <begin position="112"/>
        <end position="328"/>
    </location>
</feature>